<dbReference type="InParanoid" id="A0A1C7MVI9"/>
<dbReference type="OrthoDB" id="2286555at2759"/>
<accession>A0A1C7MVI9</accession>
<evidence type="ECO:0000313" key="2">
    <source>
        <dbReference type="Proteomes" id="UP000093000"/>
    </source>
</evidence>
<dbReference type="Proteomes" id="UP000093000">
    <property type="component" value="Unassembled WGS sequence"/>
</dbReference>
<dbReference type="EMBL" id="LUGH01001610">
    <property type="protein sequence ID" value="OBZ80915.1"/>
    <property type="molecule type" value="Genomic_DNA"/>
</dbReference>
<reference evidence="1 2" key="1">
    <citation type="submission" date="2016-03" db="EMBL/GenBank/DDBJ databases">
        <title>Choanephora cucurbitarum.</title>
        <authorList>
            <person name="Min B."/>
            <person name="Park H."/>
            <person name="Park J.-H."/>
            <person name="Shin H.-D."/>
            <person name="Choi I.-G."/>
        </authorList>
    </citation>
    <scope>NUCLEOTIDE SEQUENCE [LARGE SCALE GENOMIC DNA]</scope>
    <source>
        <strain evidence="1 2">KUS-F28377</strain>
    </source>
</reference>
<sequence length="317" mass="35824">MEPEGYKALKSVLSQDEMNILEASQDNKYTGLSDADMQALLKILESGGKEEIDPEAIEEEILREQLRLRSLKLKNSDQYKMLDILKCMIERVDHCNENDSELTCYRHFAKLLDCLFKDTNLLLLDGEPACIAVKEEMIAGQSLYPSSSGNVLSTCAIRKIDAIIAIEQNKERVEFSTNEWKKNNASTTTAIKQQSKNLRSNLSILNQLERKFSIRTKDILAVDFVGNLEKKEGVAVATLVEEMAVPTVKSELERAPQTINALFMLKNHVLKLAEEVASKPKRSKLRGIVRCKQPLTAPCQTPRVIFSPKLKKRKLDE</sequence>
<organism evidence="1 2">
    <name type="scientific">Choanephora cucurbitarum</name>
    <dbReference type="NCBI Taxonomy" id="101091"/>
    <lineage>
        <taxon>Eukaryota</taxon>
        <taxon>Fungi</taxon>
        <taxon>Fungi incertae sedis</taxon>
        <taxon>Mucoromycota</taxon>
        <taxon>Mucoromycotina</taxon>
        <taxon>Mucoromycetes</taxon>
        <taxon>Mucorales</taxon>
        <taxon>Mucorineae</taxon>
        <taxon>Choanephoraceae</taxon>
        <taxon>Choanephoroideae</taxon>
        <taxon>Choanephora</taxon>
    </lineage>
</organism>
<name>A0A1C7MVI9_9FUNG</name>
<protein>
    <submittedName>
        <fullName evidence="1">Uncharacterized protein</fullName>
    </submittedName>
</protein>
<proteinExistence type="predicted"/>
<gene>
    <name evidence="1" type="ORF">A0J61_11036</name>
</gene>
<evidence type="ECO:0000313" key="1">
    <source>
        <dbReference type="EMBL" id="OBZ80915.1"/>
    </source>
</evidence>
<comment type="caution">
    <text evidence="1">The sequence shown here is derived from an EMBL/GenBank/DDBJ whole genome shotgun (WGS) entry which is preliminary data.</text>
</comment>
<dbReference type="AlphaFoldDB" id="A0A1C7MVI9"/>
<keyword evidence="2" id="KW-1185">Reference proteome</keyword>